<keyword evidence="2 11" id="KW-0031">Aminopeptidase</keyword>
<dbReference type="OrthoDB" id="10031169at2759"/>
<feature type="site" description="Transition state stabilizer" evidence="10">
    <location>
        <position position="412"/>
    </location>
</feature>
<feature type="domain" description="ERAP1-like C-terminal" evidence="13">
    <location>
        <begin position="549"/>
        <end position="863"/>
    </location>
</feature>
<dbReference type="InterPro" id="IPR014782">
    <property type="entry name" value="Peptidase_M1_dom"/>
</dbReference>
<dbReference type="FunFam" id="1.10.390.10:FF:000006">
    <property type="entry name" value="Puromycin-sensitive aminopeptidase"/>
    <property type="match status" value="1"/>
</dbReference>
<evidence type="ECO:0000256" key="3">
    <source>
        <dbReference type="ARBA" id="ARBA00022670"/>
    </source>
</evidence>
<evidence type="ECO:0000256" key="6">
    <source>
        <dbReference type="ARBA" id="ARBA00022833"/>
    </source>
</evidence>
<dbReference type="InterPro" id="IPR034016">
    <property type="entry name" value="M1_APN-typ"/>
</dbReference>
<dbReference type="SUPFAM" id="SSF55486">
    <property type="entry name" value="Metalloproteases ('zincins'), catalytic domain"/>
    <property type="match status" value="1"/>
</dbReference>
<dbReference type="CDD" id="cd09601">
    <property type="entry name" value="M1_APN-Q_like"/>
    <property type="match status" value="1"/>
</dbReference>
<feature type="binding site" evidence="9">
    <location>
        <position position="337"/>
    </location>
    <ligand>
        <name>Zn(2+)</name>
        <dbReference type="ChEBI" id="CHEBI:29105"/>
        <note>catalytic</note>
    </ligand>
</feature>
<name>A0A8K0USF0_9AGAR</name>
<accession>A0A8K0USF0</accession>
<dbReference type="Proteomes" id="UP000813824">
    <property type="component" value="Unassembled WGS sequence"/>
</dbReference>
<feature type="domain" description="Aminopeptidase N-like N-terminal" evidence="14">
    <location>
        <begin position="18"/>
        <end position="224"/>
    </location>
</feature>
<dbReference type="EMBL" id="JAEVFJ010000008">
    <property type="protein sequence ID" value="KAH8102857.1"/>
    <property type="molecule type" value="Genomic_DNA"/>
</dbReference>
<dbReference type="GO" id="GO:0005615">
    <property type="term" value="C:extracellular space"/>
    <property type="evidence" value="ECO:0007669"/>
    <property type="project" value="TreeGrafter"/>
</dbReference>
<evidence type="ECO:0000256" key="2">
    <source>
        <dbReference type="ARBA" id="ARBA00022438"/>
    </source>
</evidence>
<dbReference type="Gene3D" id="2.60.40.1910">
    <property type="match status" value="1"/>
</dbReference>
<keyword evidence="6 9" id="KW-0862">Zinc</keyword>
<evidence type="ECO:0000313" key="16">
    <source>
        <dbReference type="Proteomes" id="UP000813824"/>
    </source>
</evidence>
<dbReference type="GO" id="GO:0005737">
    <property type="term" value="C:cytoplasm"/>
    <property type="evidence" value="ECO:0007669"/>
    <property type="project" value="TreeGrafter"/>
</dbReference>
<evidence type="ECO:0000259" key="12">
    <source>
        <dbReference type="Pfam" id="PF01433"/>
    </source>
</evidence>
<dbReference type="GO" id="GO:0070006">
    <property type="term" value="F:metalloaminopeptidase activity"/>
    <property type="evidence" value="ECO:0007669"/>
    <property type="project" value="TreeGrafter"/>
</dbReference>
<keyword evidence="5 11" id="KW-0378">Hydrolase</keyword>
<dbReference type="Pfam" id="PF11838">
    <property type="entry name" value="ERAP1_C"/>
    <property type="match status" value="1"/>
</dbReference>
<dbReference type="Pfam" id="PF01433">
    <property type="entry name" value="Peptidase_M1"/>
    <property type="match status" value="1"/>
</dbReference>
<proteinExistence type="inferred from homology"/>
<dbReference type="GO" id="GO:0006508">
    <property type="term" value="P:proteolysis"/>
    <property type="evidence" value="ECO:0007669"/>
    <property type="project" value="UniProtKB-KW"/>
</dbReference>
<dbReference type="GO" id="GO:0043171">
    <property type="term" value="P:peptide catabolic process"/>
    <property type="evidence" value="ECO:0007669"/>
    <property type="project" value="TreeGrafter"/>
</dbReference>
<dbReference type="GO" id="GO:0016020">
    <property type="term" value="C:membrane"/>
    <property type="evidence" value="ECO:0007669"/>
    <property type="project" value="TreeGrafter"/>
</dbReference>
<comment type="similarity">
    <text evidence="1 11">Belongs to the peptidase M1 family.</text>
</comment>
<evidence type="ECO:0000256" key="1">
    <source>
        <dbReference type="ARBA" id="ARBA00010136"/>
    </source>
</evidence>
<dbReference type="AlphaFoldDB" id="A0A8K0USF0"/>
<dbReference type="InterPro" id="IPR027268">
    <property type="entry name" value="Peptidase_M4/M1_CTD_sf"/>
</dbReference>
<reference evidence="15" key="1">
    <citation type="journal article" date="2021" name="New Phytol.">
        <title>Evolutionary innovations through gain and loss of genes in the ectomycorrhizal Boletales.</title>
        <authorList>
            <person name="Wu G."/>
            <person name="Miyauchi S."/>
            <person name="Morin E."/>
            <person name="Kuo A."/>
            <person name="Drula E."/>
            <person name="Varga T."/>
            <person name="Kohler A."/>
            <person name="Feng B."/>
            <person name="Cao Y."/>
            <person name="Lipzen A."/>
            <person name="Daum C."/>
            <person name="Hundley H."/>
            <person name="Pangilinan J."/>
            <person name="Johnson J."/>
            <person name="Barry K."/>
            <person name="LaButti K."/>
            <person name="Ng V."/>
            <person name="Ahrendt S."/>
            <person name="Min B."/>
            <person name="Choi I.G."/>
            <person name="Park H."/>
            <person name="Plett J.M."/>
            <person name="Magnuson J."/>
            <person name="Spatafora J.W."/>
            <person name="Nagy L.G."/>
            <person name="Henrissat B."/>
            <person name="Grigoriev I.V."/>
            <person name="Yang Z.L."/>
            <person name="Xu J."/>
            <person name="Martin F.M."/>
        </authorList>
    </citation>
    <scope>NUCLEOTIDE SEQUENCE</scope>
    <source>
        <strain evidence="15">KKN 215</strain>
    </source>
</reference>
<dbReference type="Gene3D" id="1.10.390.10">
    <property type="entry name" value="Neutral Protease Domain 2"/>
    <property type="match status" value="1"/>
</dbReference>
<evidence type="ECO:0000256" key="10">
    <source>
        <dbReference type="PIRSR" id="PIRSR634016-4"/>
    </source>
</evidence>
<evidence type="ECO:0000259" key="13">
    <source>
        <dbReference type="Pfam" id="PF11838"/>
    </source>
</evidence>
<evidence type="ECO:0000256" key="5">
    <source>
        <dbReference type="ARBA" id="ARBA00022801"/>
    </source>
</evidence>
<evidence type="ECO:0000256" key="4">
    <source>
        <dbReference type="ARBA" id="ARBA00022723"/>
    </source>
</evidence>
<evidence type="ECO:0000256" key="7">
    <source>
        <dbReference type="ARBA" id="ARBA00023049"/>
    </source>
</evidence>
<dbReference type="EC" id="3.4.11.-" evidence="11"/>
<feature type="domain" description="Peptidase M1 membrane alanine aminopeptidase" evidence="12">
    <location>
        <begin position="265"/>
        <end position="471"/>
    </location>
</feature>
<dbReference type="InterPro" id="IPR045357">
    <property type="entry name" value="Aminopeptidase_N-like_N"/>
</dbReference>
<keyword evidence="4 9" id="KW-0479">Metal-binding</keyword>
<sequence>MSSAPVAKEHRLPTNITPTHYELTVCTDRESLKFYGSVVIQLSVVKECSSIVFNSLGLELFNPTITSLVSAEPRVYPPSTLQLDKASERAILTLPSSLPAGATVELSLGFEAELTDQLNGYYRSSWKDGGKTKYYALTHFEPTAARRAFPCWDEPAFKATFSLTMIAREGTVNLANMPPVFEGRLTNTSVPVLWLKEKLADIVKEDDKLWKVTQFERTPLMSTYIVAYANGEFEYLESSYTSPLSGKTRPLRTYATRDLIDHMAFALEVKSKVIPLYEKAFEIEYPLPKLDTLVAHDFDAGAMENWGLIIGRTHVLTFDPKSPSLRTKKMVASIMNHEVAHMWFGNITTMQWWDYLYLNEDKIYPEWKSHSTFVAQHLANALQDDASPSSHPVEVPCPNADMINQIFDGLSYSKGASILRMLYNYAGEEKFMRGVALYLKEHLYGNSVTEDLWRGIQSATGIDIPGFMDNWVKKIGFPVVTVTETEGGINVRQDRFLETGRPAAEDNETIWTIPLFLLTVADDGKSKIDSQLILDEREKFIPLDTSRAYKLNAGTVGVYRVLYPKDRLAKIADEAAKPDSFLSLEDRMGFLMDSLAMAKAGLMDTSDVLILVDALRNEKEAVVWSAITSSLTEIISVWGEDTKVQSLLAQFTRGLYRPLMERLGFESIEGESADDRQLRTSCINTLSNVDDPVVVKELRERFDKFLATGEIDAEIERSICKMGVKHGGRKEFDAMWKTVKEETTPSLVMSGLGAMGMTQDQSTVDEIFDTIVLETRDQDVDFFFSTFAMVNFRFRTYVAKKFLEHYDEYEKRFEGNWTLQFIIKLAFFALSSFEMRVEIEEFFKSRDTSKFQMTLDQALTGITARAAWVERSTTDIVTWLEAKVGQQ</sequence>
<protein>
    <recommendedName>
        <fullName evidence="11">Aminopeptidase</fullName>
        <ecNumber evidence="11">3.4.11.-</ecNumber>
    </recommendedName>
</protein>
<feature type="binding site" evidence="9">
    <location>
        <position position="360"/>
    </location>
    <ligand>
        <name>Zn(2+)</name>
        <dbReference type="ChEBI" id="CHEBI:29105"/>
        <note>catalytic</note>
    </ligand>
</feature>
<dbReference type="GO" id="GO:0008270">
    <property type="term" value="F:zinc ion binding"/>
    <property type="evidence" value="ECO:0007669"/>
    <property type="project" value="UniProtKB-UniRule"/>
</dbReference>
<dbReference type="GO" id="GO:0042277">
    <property type="term" value="F:peptide binding"/>
    <property type="evidence" value="ECO:0007669"/>
    <property type="project" value="TreeGrafter"/>
</dbReference>
<keyword evidence="3 11" id="KW-0645">Protease</keyword>
<dbReference type="SUPFAM" id="SSF63737">
    <property type="entry name" value="Leukotriene A4 hydrolase N-terminal domain"/>
    <property type="match status" value="1"/>
</dbReference>
<keyword evidence="7 11" id="KW-0482">Metalloprotease</keyword>
<comment type="caution">
    <text evidence="15">The sequence shown here is derived from an EMBL/GenBank/DDBJ whole genome shotgun (WGS) entry which is preliminary data.</text>
</comment>
<keyword evidence="16" id="KW-1185">Reference proteome</keyword>
<dbReference type="InterPro" id="IPR050344">
    <property type="entry name" value="Peptidase_M1_aminopeptidases"/>
</dbReference>
<dbReference type="PANTHER" id="PTHR11533:SF174">
    <property type="entry name" value="PUROMYCIN-SENSITIVE AMINOPEPTIDASE-RELATED"/>
    <property type="match status" value="1"/>
</dbReference>
<dbReference type="Pfam" id="PF17900">
    <property type="entry name" value="Peptidase_M1_N"/>
    <property type="match status" value="1"/>
</dbReference>
<comment type="cofactor">
    <cofactor evidence="9 11">
        <name>Zn(2+)</name>
        <dbReference type="ChEBI" id="CHEBI:29105"/>
    </cofactor>
    <text evidence="9 11">Binds 1 zinc ion per subunit.</text>
</comment>
<dbReference type="PANTHER" id="PTHR11533">
    <property type="entry name" value="PROTEASE M1 ZINC METALLOPROTEASE"/>
    <property type="match status" value="1"/>
</dbReference>
<feature type="active site" description="Proton acceptor" evidence="8">
    <location>
        <position position="338"/>
    </location>
</feature>
<gene>
    <name evidence="15" type="ORF">BXZ70DRAFT_926867</name>
</gene>
<evidence type="ECO:0000259" key="14">
    <source>
        <dbReference type="Pfam" id="PF17900"/>
    </source>
</evidence>
<evidence type="ECO:0000313" key="15">
    <source>
        <dbReference type="EMBL" id="KAH8102857.1"/>
    </source>
</evidence>
<evidence type="ECO:0000256" key="11">
    <source>
        <dbReference type="RuleBase" id="RU364040"/>
    </source>
</evidence>
<feature type="binding site" evidence="9">
    <location>
        <position position="341"/>
    </location>
    <ligand>
        <name>Zn(2+)</name>
        <dbReference type="ChEBI" id="CHEBI:29105"/>
        <note>catalytic</note>
    </ligand>
</feature>
<evidence type="ECO:0000256" key="9">
    <source>
        <dbReference type="PIRSR" id="PIRSR634016-3"/>
    </source>
</evidence>
<evidence type="ECO:0000256" key="8">
    <source>
        <dbReference type="PIRSR" id="PIRSR634016-1"/>
    </source>
</evidence>
<dbReference type="Gene3D" id="1.25.50.20">
    <property type="match status" value="1"/>
</dbReference>
<dbReference type="Gene3D" id="2.60.40.1730">
    <property type="entry name" value="tricorn interacting facor f3 domain"/>
    <property type="match status" value="1"/>
</dbReference>
<dbReference type="InterPro" id="IPR024571">
    <property type="entry name" value="ERAP1-like_C_dom"/>
</dbReference>
<dbReference type="InterPro" id="IPR042097">
    <property type="entry name" value="Aminopeptidase_N-like_N_sf"/>
</dbReference>
<organism evidence="15 16">
    <name type="scientific">Cristinia sonorae</name>
    <dbReference type="NCBI Taxonomy" id="1940300"/>
    <lineage>
        <taxon>Eukaryota</taxon>
        <taxon>Fungi</taxon>
        <taxon>Dikarya</taxon>
        <taxon>Basidiomycota</taxon>
        <taxon>Agaricomycotina</taxon>
        <taxon>Agaricomycetes</taxon>
        <taxon>Agaricomycetidae</taxon>
        <taxon>Agaricales</taxon>
        <taxon>Pleurotineae</taxon>
        <taxon>Stephanosporaceae</taxon>
        <taxon>Cristinia</taxon>
    </lineage>
</organism>